<dbReference type="PANTHER" id="PTHR11707">
    <property type="entry name" value="L-ASPARAGINASE"/>
    <property type="match status" value="1"/>
</dbReference>
<evidence type="ECO:0000313" key="7">
    <source>
        <dbReference type="Proteomes" id="UP001597158"/>
    </source>
</evidence>
<dbReference type="Gene3D" id="3.40.50.40">
    <property type="match status" value="1"/>
</dbReference>
<dbReference type="Pfam" id="PF17763">
    <property type="entry name" value="Asparaginase_C"/>
    <property type="match status" value="1"/>
</dbReference>
<evidence type="ECO:0000256" key="3">
    <source>
        <dbReference type="PROSITE-ProRule" id="PRU10100"/>
    </source>
</evidence>
<dbReference type="InterPro" id="IPR040919">
    <property type="entry name" value="Asparaginase_C"/>
</dbReference>
<dbReference type="InterPro" id="IPR027474">
    <property type="entry name" value="L-asparaginase_N"/>
</dbReference>
<proteinExistence type="inferred from homology"/>
<evidence type="ECO:0000256" key="1">
    <source>
        <dbReference type="ARBA" id="ARBA00010518"/>
    </source>
</evidence>
<dbReference type="InterPro" id="IPR006034">
    <property type="entry name" value="Asparaginase/glutaminase-like"/>
</dbReference>
<keyword evidence="7" id="KW-1185">Reference proteome</keyword>
<dbReference type="PRINTS" id="PR00139">
    <property type="entry name" value="ASNGLNASE"/>
</dbReference>
<dbReference type="PIRSF" id="PIRSF500176">
    <property type="entry name" value="L_ASNase"/>
    <property type="match status" value="1"/>
</dbReference>
<dbReference type="SUPFAM" id="SSF53774">
    <property type="entry name" value="Glutaminase/Asparaginase"/>
    <property type="match status" value="1"/>
</dbReference>
<dbReference type="Proteomes" id="UP001597158">
    <property type="component" value="Unassembled WGS sequence"/>
</dbReference>
<feature type="active site" evidence="2">
    <location>
        <position position="13"/>
    </location>
</feature>
<organism evidence="6 7">
    <name type="scientific">Thauera mechernichensis</name>
    <dbReference type="NCBI Taxonomy" id="82788"/>
    <lineage>
        <taxon>Bacteria</taxon>
        <taxon>Pseudomonadati</taxon>
        <taxon>Pseudomonadota</taxon>
        <taxon>Betaproteobacteria</taxon>
        <taxon>Rhodocyclales</taxon>
        <taxon>Zoogloeaceae</taxon>
        <taxon>Thauera</taxon>
    </lineage>
</organism>
<dbReference type="PIRSF" id="PIRSF001220">
    <property type="entry name" value="L-ASNase_gatD"/>
    <property type="match status" value="1"/>
</dbReference>
<dbReference type="InterPro" id="IPR037152">
    <property type="entry name" value="L-asparaginase_N_sf"/>
</dbReference>
<dbReference type="PANTHER" id="PTHR11707:SF28">
    <property type="entry name" value="60 KDA LYSOPHOSPHOLIPASE"/>
    <property type="match status" value="1"/>
</dbReference>
<dbReference type="RefSeq" id="WP_002937580.1">
    <property type="nucleotide sequence ID" value="NZ_JARQZE010000014.1"/>
</dbReference>
<dbReference type="SMART" id="SM00870">
    <property type="entry name" value="Asparaginase"/>
    <property type="match status" value="1"/>
</dbReference>
<evidence type="ECO:0000259" key="5">
    <source>
        <dbReference type="Pfam" id="PF17763"/>
    </source>
</evidence>
<feature type="active site" evidence="3">
    <location>
        <position position="88"/>
    </location>
</feature>
<name>A0ABW3WDJ8_9RHOO</name>
<evidence type="ECO:0000256" key="2">
    <source>
        <dbReference type="PROSITE-ProRule" id="PRU10099"/>
    </source>
</evidence>
<dbReference type="InterPro" id="IPR027475">
    <property type="entry name" value="Asparaginase/glutaminase_AS2"/>
</dbReference>
<evidence type="ECO:0000313" key="6">
    <source>
        <dbReference type="EMBL" id="MFD1264062.1"/>
    </source>
</evidence>
<gene>
    <name evidence="6" type="ORF">ACFQ4M_10755</name>
</gene>
<dbReference type="InterPro" id="IPR027473">
    <property type="entry name" value="L-asparaginase_C"/>
</dbReference>
<dbReference type="EMBL" id="JBHTMC010000023">
    <property type="protein sequence ID" value="MFD1264062.1"/>
    <property type="molecule type" value="Genomic_DNA"/>
</dbReference>
<reference evidence="7" key="1">
    <citation type="journal article" date="2019" name="Int. J. Syst. Evol. Microbiol.">
        <title>The Global Catalogue of Microorganisms (GCM) 10K type strain sequencing project: providing services to taxonomists for standard genome sequencing and annotation.</title>
        <authorList>
            <consortium name="The Broad Institute Genomics Platform"/>
            <consortium name="The Broad Institute Genome Sequencing Center for Infectious Disease"/>
            <person name="Wu L."/>
            <person name="Ma J."/>
        </authorList>
    </citation>
    <scope>NUCLEOTIDE SEQUENCE [LARGE SCALE GENOMIC DNA]</scope>
    <source>
        <strain evidence="7">CCUG 48884</strain>
    </source>
</reference>
<dbReference type="Pfam" id="PF00710">
    <property type="entry name" value="Asparaginase"/>
    <property type="match status" value="1"/>
</dbReference>
<dbReference type="InterPro" id="IPR036152">
    <property type="entry name" value="Asp/glu_Ase-like_sf"/>
</dbReference>
<dbReference type="PROSITE" id="PS00144">
    <property type="entry name" value="ASN_GLN_ASE_1"/>
    <property type="match status" value="1"/>
</dbReference>
<feature type="domain" description="Asparaginase/glutaminase C-terminal" evidence="5">
    <location>
        <begin position="209"/>
        <end position="325"/>
    </location>
</feature>
<comment type="caution">
    <text evidence="6">The sequence shown here is derived from an EMBL/GenBank/DDBJ whole genome shotgun (WGS) entry which is preliminary data.</text>
</comment>
<evidence type="ECO:0000259" key="4">
    <source>
        <dbReference type="Pfam" id="PF00710"/>
    </source>
</evidence>
<dbReference type="InterPro" id="IPR041725">
    <property type="entry name" value="L-asparaginase_I"/>
</dbReference>
<sequence>MNERILVLHTGGTIGMERGTDGYRPMPGFGAVLRRHLDGVAGLPAFDLVELAQPIDSANLQPAQWTAIARELVTRWNDYRGFVVLHGTDTMAWTASALSFMLQGADRPVILTGAQVPLVEPRTDALANLQSALLLADSLPHGEVGVFFGRQLLRGNRSTKASSTAFEAFASPNAAALAEVGITLNVHAQRLQPAGARNFRLPEFDPRAVTVLTVHPGLGAHQVDALAADPALRGLVLCSYGAGNLPDAEPGLLDALARAVARGVVVVNRTQCSHGTVMQGAYATGAALHRIGVVPAADMTLEAAFAKLHVLLATDGDPAQVRARFGTALCGEMS</sequence>
<dbReference type="InterPro" id="IPR020827">
    <property type="entry name" value="Asparaginase/glutaminase_AS1"/>
</dbReference>
<comment type="similarity">
    <text evidence="1">Belongs to the asparaginase 1 family.</text>
</comment>
<protein>
    <submittedName>
        <fullName evidence="6">Asparaginase</fullName>
    </submittedName>
</protein>
<dbReference type="Gene3D" id="3.40.50.1170">
    <property type="entry name" value="L-asparaginase, N-terminal domain"/>
    <property type="match status" value="1"/>
</dbReference>
<dbReference type="PROSITE" id="PS00917">
    <property type="entry name" value="ASN_GLN_ASE_2"/>
    <property type="match status" value="1"/>
</dbReference>
<dbReference type="CDD" id="cd08963">
    <property type="entry name" value="L-asparaginase_I"/>
    <property type="match status" value="1"/>
</dbReference>
<feature type="domain" description="L-asparaginase N-terminal" evidence="4">
    <location>
        <begin position="4"/>
        <end position="189"/>
    </location>
</feature>
<dbReference type="SFLD" id="SFLDS00057">
    <property type="entry name" value="Glutaminase/Asparaginase"/>
    <property type="match status" value="1"/>
</dbReference>
<accession>A0ABW3WDJ8</accession>
<dbReference type="PROSITE" id="PS51732">
    <property type="entry name" value="ASN_GLN_ASE_3"/>
    <property type="match status" value="1"/>
</dbReference>